<dbReference type="Gene3D" id="3.80.10.10">
    <property type="entry name" value="Ribonuclease Inhibitor"/>
    <property type="match status" value="1"/>
</dbReference>
<dbReference type="GO" id="GO:0007165">
    <property type="term" value="P:signal transduction"/>
    <property type="evidence" value="ECO:0007669"/>
    <property type="project" value="InterPro"/>
</dbReference>
<dbReference type="PROSITE" id="PS50104">
    <property type="entry name" value="TIR"/>
    <property type="match status" value="1"/>
</dbReference>
<dbReference type="EMBL" id="CAJPWZ010001029">
    <property type="protein sequence ID" value="CAG2205693.1"/>
    <property type="molecule type" value="Genomic_DNA"/>
</dbReference>
<dbReference type="InterPro" id="IPR032675">
    <property type="entry name" value="LRR_dom_sf"/>
</dbReference>
<organism evidence="8 9">
    <name type="scientific">Mytilus edulis</name>
    <name type="common">Blue mussel</name>
    <dbReference type="NCBI Taxonomy" id="6550"/>
    <lineage>
        <taxon>Eukaryota</taxon>
        <taxon>Metazoa</taxon>
        <taxon>Spiralia</taxon>
        <taxon>Lophotrochozoa</taxon>
        <taxon>Mollusca</taxon>
        <taxon>Bivalvia</taxon>
        <taxon>Autobranchia</taxon>
        <taxon>Pteriomorphia</taxon>
        <taxon>Mytilida</taxon>
        <taxon>Mytiloidea</taxon>
        <taxon>Mytilidae</taxon>
        <taxon>Mytilinae</taxon>
        <taxon>Mytilus</taxon>
    </lineage>
</organism>
<keyword evidence="5 6" id="KW-0472">Membrane</keyword>
<gene>
    <name evidence="8" type="ORF">MEDL_20209</name>
</gene>
<reference evidence="8" key="1">
    <citation type="submission" date="2021-03" db="EMBL/GenBank/DDBJ databases">
        <authorList>
            <person name="Bekaert M."/>
        </authorList>
    </citation>
    <scope>NUCLEOTIDE SEQUENCE</scope>
</reference>
<evidence type="ECO:0000256" key="5">
    <source>
        <dbReference type="ARBA" id="ARBA00023136"/>
    </source>
</evidence>
<protein>
    <recommendedName>
        <fullName evidence="7">TIR domain-containing protein</fullName>
    </recommendedName>
</protein>
<evidence type="ECO:0000256" key="1">
    <source>
        <dbReference type="ARBA" id="ARBA00004167"/>
    </source>
</evidence>
<keyword evidence="3" id="KW-0732">Signal</keyword>
<dbReference type="Pfam" id="PF01582">
    <property type="entry name" value="TIR"/>
    <property type="match status" value="1"/>
</dbReference>
<keyword evidence="4 6" id="KW-1133">Transmembrane helix</keyword>
<dbReference type="AlphaFoldDB" id="A0A8S3R8T2"/>
<evidence type="ECO:0000259" key="7">
    <source>
        <dbReference type="PROSITE" id="PS50104"/>
    </source>
</evidence>
<evidence type="ECO:0000313" key="8">
    <source>
        <dbReference type="EMBL" id="CAG2205693.1"/>
    </source>
</evidence>
<evidence type="ECO:0000313" key="9">
    <source>
        <dbReference type="Proteomes" id="UP000683360"/>
    </source>
</evidence>
<dbReference type="SUPFAM" id="SSF52200">
    <property type="entry name" value="Toll/Interleukin receptor TIR domain"/>
    <property type="match status" value="1"/>
</dbReference>
<keyword evidence="2 6" id="KW-0812">Transmembrane</keyword>
<sequence length="429" mass="50470">MHLKQALNILSPYEGKTIEIMNFRGLNCPIFNNNEYPFSLKVTTAMMRYLKTICVETLDLSDNGIVDFDENSLLLFDRTECLKHLYFKGNRKFEYLNHLDLSDNSLNILPENLFINIDHLSELSLSKNLFQSTPSEIISQNDIKVLDLRSNLLPTVDYKTRVWADSMNLKHGLYFLLDGNAFECNCDNLDFIKWIQETKVKLDSRSYKCTLLNGTVITVLEAYENMHGLFSHCRNSIWLIVSSILLGTSCILTLIVLLYNRRWNIAIFFYRIFRKIVEKKYGKKYTYDVFVSYGGDCIPWIKKYFIPKLENEWKLKICVKDRDFYGGESFYDAEAESIENSRHVIFLLTPIFKVSPDCLFEIDRVKHEISMQNIENVIVISKDITLKDIPEGLTHIWNYVLFIQWPEDCNDHDLTWQKLRKWISGDFLY</sequence>
<dbReference type="InterPro" id="IPR035897">
    <property type="entry name" value="Toll_tir_struct_dom_sf"/>
</dbReference>
<dbReference type="InterPro" id="IPR000157">
    <property type="entry name" value="TIR_dom"/>
</dbReference>
<dbReference type="SUPFAM" id="SSF52058">
    <property type="entry name" value="L domain-like"/>
    <property type="match status" value="1"/>
</dbReference>
<comment type="subcellular location">
    <subcellularLocation>
        <location evidence="1">Membrane</location>
        <topology evidence="1">Single-pass membrane protein</topology>
    </subcellularLocation>
</comment>
<dbReference type="PANTHER" id="PTHR24365">
    <property type="entry name" value="TOLL-LIKE RECEPTOR"/>
    <property type="match status" value="1"/>
</dbReference>
<dbReference type="SMART" id="SM00255">
    <property type="entry name" value="TIR"/>
    <property type="match status" value="1"/>
</dbReference>
<accession>A0A8S3R8T2</accession>
<dbReference type="PANTHER" id="PTHR24365:SF541">
    <property type="entry name" value="PROTEIN TOLL-RELATED"/>
    <property type="match status" value="1"/>
</dbReference>
<evidence type="ECO:0000256" key="6">
    <source>
        <dbReference type="SAM" id="Phobius"/>
    </source>
</evidence>
<feature type="domain" description="TIR" evidence="7">
    <location>
        <begin position="285"/>
        <end position="423"/>
    </location>
</feature>
<dbReference type="GO" id="GO:0038023">
    <property type="term" value="F:signaling receptor activity"/>
    <property type="evidence" value="ECO:0007669"/>
    <property type="project" value="TreeGrafter"/>
</dbReference>
<evidence type="ECO:0000256" key="4">
    <source>
        <dbReference type="ARBA" id="ARBA00022989"/>
    </source>
</evidence>
<evidence type="ECO:0000256" key="3">
    <source>
        <dbReference type="ARBA" id="ARBA00022729"/>
    </source>
</evidence>
<dbReference type="GO" id="GO:0005886">
    <property type="term" value="C:plasma membrane"/>
    <property type="evidence" value="ECO:0007669"/>
    <property type="project" value="TreeGrafter"/>
</dbReference>
<dbReference type="OrthoDB" id="6121303at2759"/>
<comment type="caution">
    <text evidence="8">The sequence shown here is derived from an EMBL/GenBank/DDBJ whole genome shotgun (WGS) entry which is preliminary data.</text>
</comment>
<name>A0A8S3R8T2_MYTED</name>
<keyword evidence="9" id="KW-1185">Reference proteome</keyword>
<feature type="transmembrane region" description="Helical" evidence="6">
    <location>
        <begin position="237"/>
        <end position="259"/>
    </location>
</feature>
<proteinExistence type="predicted"/>
<dbReference type="PRINTS" id="PR01537">
    <property type="entry name" value="INTRLKN1R1F"/>
</dbReference>
<dbReference type="Proteomes" id="UP000683360">
    <property type="component" value="Unassembled WGS sequence"/>
</dbReference>
<evidence type="ECO:0000256" key="2">
    <source>
        <dbReference type="ARBA" id="ARBA00022692"/>
    </source>
</evidence>
<dbReference type="Gene3D" id="3.40.50.10140">
    <property type="entry name" value="Toll/interleukin-1 receptor homology (TIR) domain"/>
    <property type="match status" value="1"/>
</dbReference>